<gene>
    <name evidence="2" type="ORF">SSQG_07106</name>
</gene>
<sequence>MDRTAVNPVTWSVEMGFHQGEIVSGHTTDVDLLLQHYGVPASRLGAAEAAPATTMLGGDTAGGPRPDGRAGGNRRRVMRPPAGRT</sequence>
<evidence type="ECO:0000313" key="2">
    <source>
        <dbReference type="EMBL" id="EFL36588.1"/>
    </source>
</evidence>
<dbReference type="AlphaFoldDB" id="D9XBN5"/>
<dbReference type="Proteomes" id="UP000004184">
    <property type="component" value="Unassembled WGS sequence"/>
</dbReference>
<dbReference type="STRING" id="591159.SSQG_07106"/>
<organism evidence="2 3">
    <name type="scientific">Streptomyces viridochromogenes (strain DSM 40736 / JCM 4977 / BCRC 1201 / Tue 494)</name>
    <dbReference type="NCBI Taxonomy" id="591159"/>
    <lineage>
        <taxon>Bacteria</taxon>
        <taxon>Bacillati</taxon>
        <taxon>Actinomycetota</taxon>
        <taxon>Actinomycetes</taxon>
        <taxon>Kitasatosporales</taxon>
        <taxon>Streptomycetaceae</taxon>
        <taxon>Streptomyces</taxon>
    </lineage>
</organism>
<evidence type="ECO:0000313" key="3">
    <source>
        <dbReference type="Proteomes" id="UP000004184"/>
    </source>
</evidence>
<reference evidence="3" key="1">
    <citation type="submission" date="2009-02" db="EMBL/GenBank/DDBJ databases">
        <title>Annotation of Streptomyces viridochromogenes strain DSM 40736.</title>
        <authorList>
            <consortium name="The Broad Institute Genome Sequencing Platform"/>
            <consortium name="Broad Institute Microbial Sequencing Center"/>
            <person name="Fischbach M."/>
            <person name="Godfrey P."/>
            <person name="Ward D."/>
            <person name="Young S."/>
            <person name="Zeng Q."/>
            <person name="Koehrsen M."/>
            <person name="Alvarado L."/>
            <person name="Berlin A.M."/>
            <person name="Bochicchio J."/>
            <person name="Borenstein D."/>
            <person name="Chapman S.B."/>
            <person name="Chen Z."/>
            <person name="Engels R."/>
            <person name="Freedman E."/>
            <person name="Gellesch M."/>
            <person name="Goldberg J."/>
            <person name="Griggs A."/>
            <person name="Gujja S."/>
            <person name="Heilman E.R."/>
            <person name="Heiman D.I."/>
            <person name="Hepburn T.A."/>
            <person name="Howarth C."/>
            <person name="Jen D."/>
            <person name="Larson L."/>
            <person name="Lewis B."/>
            <person name="Mehta T."/>
            <person name="Park D."/>
            <person name="Pearson M."/>
            <person name="Richards J."/>
            <person name="Roberts A."/>
            <person name="Saif S."/>
            <person name="Shea T.D."/>
            <person name="Shenoy N."/>
            <person name="Sisk P."/>
            <person name="Stolte C."/>
            <person name="Sykes S.N."/>
            <person name="Thomson T."/>
            <person name="Walk T."/>
            <person name="White J."/>
            <person name="Yandava C."/>
            <person name="Straight P."/>
            <person name="Clardy J."/>
            <person name="Hung D."/>
            <person name="Kolter R."/>
            <person name="Mekalanos J."/>
            <person name="Walker S."/>
            <person name="Walsh C.T."/>
            <person name="Wieland-Brown L.C."/>
            <person name="Haas B."/>
            <person name="Nusbaum C."/>
            <person name="Birren B."/>
        </authorList>
    </citation>
    <scope>NUCLEOTIDE SEQUENCE [LARGE SCALE GENOMIC DNA]</scope>
    <source>
        <strain evidence="3">DSM 40736 / JCM 4977 / BCRC 1201 / Tue 494</strain>
    </source>
</reference>
<dbReference type="HOGENOM" id="CLU_2511413_0_0_11"/>
<protein>
    <submittedName>
        <fullName evidence="2">Predicted protein</fullName>
    </submittedName>
</protein>
<evidence type="ECO:0000256" key="1">
    <source>
        <dbReference type="SAM" id="MobiDB-lite"/>
    </source>
</evidence>
<name>D9XBN5_STRVT</name>
<keyword evidence="3" id="KW-1185">Reference proteome</keyword>
<proteinExistence type="predicted"/>
<feature type="region of interest" description="Disordered" evidence="1">
    <location>
        <begin position="49"/>
        <end position="85"/>
    </location>
</feature>
<dbReference type="EMBL" id="GG657757">
    <property type="protein sequence ID" value="EFL36588.1"/>
    <property type="molecule type" value="Genomic_DNA"/>
</dbReference>
<accession>D9XBN5</accession>